<dbReference type="CDD" id="cd02027">
    <property type="entry name" value="APSK"/>
    <property type="match status" value="1"/>
</dbReference>
<evidence type="ECO:0000256" key="2">
    <source>
        <dbReference type="ARBA" id="ARBA00002632"/>
    </source>
</evidence>
<sequence length="204" mass="23264">MENNRERNIISQPSSISKADRQILHRHKSVMLWFTGLSGSGKSTIANKLQNELYKRGISVYILDGDNLRQGINKNLSFSVEDRKENIRVTAEIGKLFVDAGIVVIAALISPFKEDRQNARAIFDPDEFVEVYVKCTLEECENRDPKGLYKKVRNGEIQKFTGFDQPYEQPSNPELTIDTSKLSVDQSVEKLLTYLFNSYGLKQL</sequence>
<name>A0AAE3IUQ2_9BACI</name>
<evidence type="ECO:0000256" key="8">
    <source>
        <dbReference type="ARBA" id="ARBA00022777"/>
    </source>
</evidence>
<comment type="catalytic activity">
    <reaction evidence="1 13 14">
        <text>adenosine 5'-phosphosulfate + ATP = 3'-phosphoadenylyl sulfate + ADP + H(+)</text>
        <dbReference type="Rhea" id="RHEA:24152"/>
        <dbReference type="ChEBI" id="CHEBI:15378"/>
        <dbReference type="ChEBI" id="CHEBI:30616"/>
        <dbReference type="ChEBI" id="CHEBI:58243"/>
        <dbReference type="ChEBI" id="CHEBI:58339"/>
        <dbReference type="ChEBI" id="CHEBI:456216"/>
        <dbReference type="EC" id="2.7.1.25"/>
    </reaction>
</comment>
<dbReference type="InterPro" id="IPR002891">
    <property type="entry name" value="APS"/>
</dbReference>
<comment type="function">
    <text evidence="2 13 14">Catalyzes the synthesis of activated sulfate.</text>
</comment>
<dbReference type="GO" id="GO:0005524">
    <property type="term" value="F:ATP binding"/>
    <property type="evidence" value="ECO:0007669"/>
    <property type="project" value="UniProtKB-UniRule"/>
</dbReference>
<dbReference type="SUPFAM" id="SSF52540">
    <property type="entry name" value="P-loop containing nucleoside triphosphate hydrolases"/>
    <property type="match status" value="1"/>
</dbReference>
<dbReference type="Pfam" id="PF01583">
    <property type="entry name" value="APS_kinase"/>
    <property type="match status" value="1"/>
</dbReference>
<dbReference type="InterPro" id="IPR027417">
    <property type="entry name" value="P-loop_NTPase"/>
</dbReference>
<keyword evidence="8 13" id="KW-0418">Kinase</keyword>
<evidence type="ECO:0000256" key="7">
    <source>
        <dbReference type="ARBA" id="ARBA00022741"/>
    </source>
</evidence>
<evidence type="ECO:0000256" key="6">
    <source>
        <dbReference type="ARBA" id="ARBA00022679"/>
    </source>
</evidence>
<organism evidence="16 17">
    <name type="scientific">Perspicuibacillus lycopersici</name>
    <dbReference type="NCBI Taxonomy" id="1325689"/>
    <lineage>
        <taxon>Bacteria</taxon>
        <taxon>Bacillati</taxon>
        <taxon>Bacillota</taxon>
        <taxon>Bacilli</taxon>
        <taxon>Bacillales</taxon>
        <taxon>Bacillaceae</taxon>
        <taxon>Perspicuibacillus</taxon>
    </lineage>
</organism>
<gene>
    <name evidence="13 16" type="primary">cysC</name>
    <name evidence="16" type="ORF">OEV98_13490</name>
</gene>
<proteinExistence type="inferred from homology"/>
<dbReference type="HAMAP" id="MF_00065">
    <property type="entry name" value="Adenylyl_sulf_kinase"/>
    <property type="match status" value="1"/>
</dbReference>
<keyword evidence="17" id="KW-1185">Reference proteome</keyword>
<comment type="pathway">
    <text evidence="3 13 14">Sulfur metabolism; hydrogen sulfide biosynthesis; sulfite from sulfate: step 2/3.</text>
</comment>
<comment type="caution">
    <text evidence="16">The sequence shown here is derived from an EMBL/GenBank/DDBJ whole genome shotgun (WGS) entry which is preliminary data.</text>
</comment>
<dbReference type="AlphaFoldDB" id="A0AAE3IUQ2"/>
<dbReference type="PANTHER" id="PTHR11055">
    <property type="entry name" value="BIFUNCTIONAL 3'-PHOSPHOADENOSINE 5'-PHOSPHOSULFATE SYNTHASE"/>
    <property type="match status" value="1"/>
</dbReference>
<evidence type="ECO:0000256" key="4">
    <source>
        <dbReference type="ARBA" id="ARBA00007008"/>
    </source>
</evidence>
<dbReference type="GO" id="GO:0070814">
    <property type="term" value="P:hydrogen sulfide biosynthetic process"/>
    <property type="evidence" value="ECO:0007669"/>
    <property type="project" value="UniProtKB-UniRule"/>
</dbReference>
<reference evidence="16" key="1">
    <citation type="submission" date="2022-10" db="EMBL/GenBank/DDBJ databases">
        <title>Description of Fervidibacillus gen. nov. in the family Fervidibacillaceae fam. nov. with two species, Fervidibacillus albus sp. nov., and Fervidibacillus halotolerans sp. nov., isolated from tidal flat sediments.</title>
        <authorList>
            <person name="Kwon K.K."/>
            <person name="Yang S.-H."/>
        </authorList>
    </citation>
    <scope>NUCLEOTIDE SEQUENCE</scope>
    <source>
        <strain evidence="16">JCM 19140</strain>
    </source>
</reference>
<dbReference type="Gene3D" id="3.40.50.300">
    <property type="entry name" value="P-loop containing nucleotide triphosphate hydrolases"/>
    <property type="match status" value="1"/>
</dbReference>
<evidence type="ECO:0000256" key="11">
    <source>
        <dbReference type="ARBA" id="ARBA00031393"/>
    </source>
</evidence>
<evidence type="ECO:0000256" key="9">
    <source>
        <dbReference type="ARBA" id="ARBA00022840"/>
    </source>
</evidence>
<dbReference type="Proteomes" id="UP001209318">
    <property type="component" value="Unassembled WGS sequence"/>
</dbReference>
<dbReference type="NCBIfam" id="NF003013">
    <property type="entry name" value="PRK03846.1"/>
    <property type="match status" value="1"/>
</dbReference>
<feature type="domain" description="APS kinase" evidence="15">
    <location>
        <begin position="29"/>
        <end position="178"/>
    </location>
</feature>
<accession>A0AAE3IUQ2</accession>
<evidence type="ECO:0000256" key="12">
    <source>
        <dbReference type="ARBA" id="ARBA00031464"/>
    </source>
</evidence>
<dbReference type="GO" id="GO:0004020">
    <property type="term" value="F:adenylylsulfate kinase activity"/>
    <property type="evidence" value="ECO:0007669"/>
    <property type="project" value="UniProtKB-UniRule"/>
</dbReference>
<keyword evidence="6 13" id="KW-0808">Transferase</keyword>
<dbReference type="EMBL" id="JAOUSF010000004">
    <property type="protein sequence ID" value="MCU9614552.1"/>
    <property type="molecule type" value="Genomic_DNA"/>
</dbReference>
<keyword evidence="13" id="KW-0597">Phosphoprotein</keyword>
<evidence type="ECO:0000313" key="17">
    <source>
        <dbReference type="Proteomes" id="UP001209318"/>
    </source>
</evidence>
<evidence type="ECO:0000256" key="3">
    <source>
        <dbReference type="ARBA" id="ARBA00004806"/>
    </source>
</evidence>
<evidence type="ECO:0000256" key="1">
    <source>
        <dbReference type="ARBA" id="ARBA00001823"/>
    </source>
</evidence>
<feature type="binding site" evidence="13">
    <location>
        <begin position="36"/>
        <end position="43"/>
    </location>
    <ligand>
        <name>ATP</name>
        <dbReference type="ChEBI" id="CHEBI:30616"/>
    </ligand>
</feature>
<evidence type="ECO:0000259" key="15">
    <source>
        <dbReference type="Pfam" id="PF01583"/>
    </source>
</evidence>
<keyword evidence="7 13" id="KW-0547">Nucleotide-binding</keyword>
<dbReference type="InterPro" id="IPR059117">
    <property type="entry name" value="APS_kinase_dom"/>
</dbReference>
<dbReference type="PANTHER" id="PTHR11055:SF1">
    <property type="entry name" value="PAPS SYNTHETASE, ISOFORM D"/>
    <property type="match status" value="1"/>
</dbReference>
<feature type="active site" description="Phosphoserine intermediate" evidence="13">
    <location>
        <position position="110"/>
    </location>
</feature>
<dbReference type="EC" id="2.7.1.25" evidence="5 13"/>
<evidence type="ECO:0000313" key="16">
    <source>
        <dbReference type="EMBL" id="MCU9614552.1"/>
    </source>
</evidence>
<protein>
    <recommendedName>
        <fullName evidence="5 13">Adenylyl-sulfate kinase</fullName>
        <ecNumber evidence="5 13">2.7.1.25</ecNumber>
    </recommendedName>
    <alternativeName>
        <fullName evidence="11 13">APS kinase</fullName>
    </alternativeName>
    <alternativeName>
        <fullName evidence="12 13">ATP adenosine-5'-phosphosulfate 3'-phosphotransferase</fullName>
    </alternativeName>
    <alternativeName>
        <fullName evidence="10 13">Adenosine-5'-phosphosulfate kinase</fullName>
    </alternativeName>
</protein>
<evidence type="ECO:0000256" key="13">
    <source>
        <dbReference type="HAMAP-Rule" id="MF_00065"/>
    </source>
</evidence>
<evidence type="ECO:0000256" key="10">
    <source>
        <dbReference type="ARBA" id="ARBA00029724"/>
    </source>
</evidence>
<evidence type="ECO:0000256" key="5">
    <source>
        <dbReference type="ARBA" id="ARBA00012121"/>
    </source>
</evidence>
<comment type="similarity">
    <text evidence="4 13 14">Belongs to the APS kinase family.</text>
</comment>
<dbReference type="GO" id="GO:0000103">
    <property type="term" value="P:sulfate assimilation"/>
    <property type="evidence" value="ECO:0007669"/>
    <property type="project" value="UniProtKB-UniRule"/>
</dbReference>
<evidence type="ECO:0000256" key="14">
    <source>
        <dbReference type="RuleBase" id="RU004347"/>
    </source>
</evidence>
<dbReference type="NCBIfam" id="TIGR00455">
    <property type="entry name" value="apsK"/>
    <property type="match status" value="1"/>
</dbReference>
<keyword evidence="9 13" id="KW-0067">ATP-binding</keyword>
<dbReference type="RefSeq" id="WP_263073846.1">
    <property type="nucleotide sequence ID" value="NZ_JAOUSF010000004.1"/>
</dbReference>